<sequence>MTITAQVQADIALIKRLGGPSKLAAKLGYSRPQRVHNWLKRGIPPSVKLAHPHIFLWHVATQSAVEGVHA</sequence>
<evidence type="ECO:0008006" key="3">
    <source>
        <dbReference type="Google" id="ProtNLM"/>
    </source>
</evidence>
<protein>
    <recommendedName>
        <fullName evidence="3">YdaS antitoxin of YdaST toxin-antitoxin system</fullName>
    </recommendedName>
</protein>
<dbReference type="Gene3D" id="1.10.260.40">
    <property type="entry name" value="lambda repressor-like DNA-binding domains"/>
    <property type="match status" value="1"/>
</dbReference>
<name>A0A368Y174_9BURK</name>
<dbReference type="RefSeq" id="WP_114467000.1">
    <property type="nucleotide sequence ID" value="NZ_QPJK01000002.1"/>
</dbReference>
<keyword evidence="2" id="KW-1185">Reference proteome</keyword>
<accession>A0A368Y174</accession>
<proteinExistence type="predicted"/>
<dbReference type="EMBL" id="QPJK01000002">
    <property type="protein sequence ID" value="RCW73835.1"/>
    <property type="molecule type" value="Genomic_DNA"/>
</dbReference>
<dbReference type="GO" id="GO:0003677">
    <property type="term" value="F:DNA binding"/>
    <property type="evidence" value="ECO:0007669"/>
    <property type="project" value="InterPro"/>
</dbReference>
<comment type="caution">
    <text evidence="1">The sequence shown here is derived from an EMBL/GenBank/DDBJ whole genome shotgun (WGS) entry which is preliminary data.</text>
</comment>
<dbReference type="OrthoDB" id="9104267at2"/>
<evidence type="ECO:0000313" key="1">
    <source>
        <dbReference type="EMBL" id="RCW73835.1"/>
    </source>
</evidence>
<reference evidence="1 2" key="1">
    <citation type="submission" date="2018-07" db="EMBL/GenBank/DDBJ databases">
        <title>Genomic Encyclopedia of Type Strains, Phase IV (KMG-IV): sequencing the most valuable type-strain genomes for metagenomic binning, comparative biology and taxonomic classification.</title>
        <authorList>
            <person name="Goeker M."/>
        </authorList>
    </citation>
    <scope>NUCLEOTIDE SEQUENCE [LARGE SCALE GENOMIC DNA]</scope>
    <source>
        <strain evidence="1 2">DSM 21634</strain>
    </source>
</reference>
<dbReference type="AlphaFoldDB" id="A0A368Y174"/>
<organism evidence="1 2">
    <name type="scientific">Pseudorhodoferax soli</name>
    <dbReference type="NCBI Taxonomy" id="545864"/>
    <lineage>
        <taxon>Bacteria</taxon>
        <taxon>Pseudomonadati</taxon>
        <taxon>Pseudomonadota</taxon>
        <taxon>Betaproteobacteria</taxon>
        <taxon>Burkholderiales</taxon>
        <taxon>Comamonadaceae</taxon>
    </lineage>
</organism>
<dbReference type="Proteomes" id="UP000252884">
    <property type="component" value="Unassembled WGS sequence"/>
</dbReference>
<gene>
    <name evidence="1" type="ORF">DES41_102149</name>
</gene>
<evidence type="ECO:0000313" key="2">
    <source>
        <dbReference type="Proteomes" id="UP000252884"/>
    </source>
</evidence>
<dbReference type="InterPro" id="IPR010982">
    <property type="entry name" value="Lambda_DNA-bd_dom_sf"/>
</dbReference>